<dbReference type="InterPro" id="IPR042100">
    <property type="entry name" value="Bug_dom1"/>
</dbReference>
<dbReference type="GeneID" id="93118759"/>
<name>A0A158M109_9BORD</name>
<feature type="signal peptide" evidence="2">
    <location>
        <begin position="1"/>
        <end position="22"/>
    </location>
</feature>
<dbReference type="PIRSF" id="PIRSF017082">
    <property type="entry name" value="YflP"/>
    <property type="match status" value="1"/>
</dbReference>
<evidence type="ECO:0000256" key="2">
    <source>
        <dbReference type="SAM" id="SignalP"/>
    </source>
</evidence>
<dbReference type="Proteomes" id="UP000026682">
    <property type="component" value="Unassembled WGS sequence"/>
</dbReference>
<reference evidence="3 4" key="1">
    <citation type="submission" date="2014-03" db="EMBL/GenBank/DDBJ databases">
        <title>Genome sequence of Bordetella holmseii.</title>
        <authorList>
            <person name="Harvill E."/>
            <person name="Goodfield L.L."/>
            <person name="Ivanov Y."/>
            <person name="Meyer J.A."/>
            <person name="Newth C."/>
            <person name="Cassiday P."/>
            <person name="Tondella M.L."/>
            <person name="Liao P."/>
            <person name="Zimmerman J."/>
            <person name="Meert K."/>
            <person name="Wessel D."/>
            <person name="Berger J."/>
            <person name="Dean J.M."/>
            <person name="Holubkov R."/>
            <person name="Burr J."/>
            <person name="Liu T."/>
            <person name="Brinkac L.M."/>
            <person name="Sanka R."/>
            <person name="Kim M."/>
            <person name="Losada L."/>
        </authorList>
    </citation>
    <scope>NUCLEOTIDE SEQUENCE [LARGE SCALE GENOMIC DNA]</scope>
    <source>
        <strain evidence="3 4">CDC-H585-BH</strain>
    </source>
</reference>
<dbReference type="Gene3D" id="3.40.190.150">
    <property type="entry name" value="Bordetella uptake gene, domain 1"/>
    <property type="match status" value="1"/>
</dbReference>
<gene>
    <name evidence="3" type="ORF">L497_2516</name>
</gene>
<accession>A0A158M109</accession>
<dbReference type="RefSeq" id="WP_005016137.1">
    <property type="nucleotide sequence ID" value="NZ_JFZZ01000143.1"/>
</dbReference>
<proteinExistence type="inferred from homology"/>
<feature type="chain" id="PRO_5007628500" evidence="2">
    <location>
        <begin position="23"/>
        <end position="321"/>
    </location>
</feature>
<sequence length="321" mass="33427">MKPSFKAAMALTLAGLAFGAQAADWPDHPITFVAPFSAGGANDLVARIVAKAVATELKANVIVENRPGAGGVVGSAHVARSAPDGYTYLVGSNGTVTNSLIRSDQPYKDEELTPVALLSITPSVIVTNPDNPAKDLKEFVANARAKKTDRITFSTAGNGSTPHFVAVMMKQATGLPVEPISYKSGSEGVTAVVGKQVDATSEASIVTLPLVKSGKLKALATTLDKRMASAPDIPTTKEAGFPTIQIGHWAGLYAPTGTPADVMDKMNAAVNRALKTQDVQDALKLSSIEPGGGSRAEFTDFATSERARLTDVVKQGHMRGD</sequence>
<dbReference type="InterPro" id="IPR005064">
    <property type="entry name" value="BUG"/>
</dbReference>
<dbReference type="CDD" id="cd07012">
    <property type="entry name" value="PBP2_Bug_TTT"/>
    <property type="match status" value="1"/>
</dbReference>
<dbReference type="Gene3D" id="3.40.190.10">
    <property type="entry name" value="Periplasmic binding protein-like II"/>
    <property type="match status" value="1"/>
</dbReference>
<dbReference type="AlphaFoldDB" id="A0A158M109"/>
<dbReference type="PATRIC" id="fig|1331206.3.peg.3485"/>
<comment type="similarity">
    <text evidence="1">Belongs to the UPF0065 (bug) family.</text>
</comment>
<dbReference type="Pfam" id="PF03401">
    <property type="entry name" value="TctC"/>
    <property type="match status" value="1"/>
</dbReference>
<keyword evidence="3" id="KW-0675">Receptor</keyword>
<organism evidence="3 4">
    <name type="scientific">Bordetella holmesii CDC-H585-BH</name>
    <dbReference type="NCBI Taxonomy" id="1331206"/>
    <lineage>
        <taxon>Bacteria</taxon>
        <taxon>Pseudomonadati</taxon>
        <taxon>Pseudomonadota</taxon>
        <taxon>Betaproteobacteria</taxon>
        <taxon>Burkholderiales</taxon>
        <taxon>Alcaligenaceae</taxon>
        <taxon>Bordetella</taxon>
    </lineage>
</organism>
<dbReference type="PANTHER" id="PTHR42928">
    <property type="entry name" value="TRICARBOXYLATE-BINDING PROTEIN"/>
    <property type="match status" value="1"/>
</dbReference>
<protein>
    <submittedName>
        <fullName evidence="3">Tripartite tricarboxylate transporter family receptor</fullName>
    </submittedName>
</protein>
<evidence type="ECO:0000313" key="4">
    <source>
        <dbReference type="Proteomes" id="UP000026682"/>
    </source>
</evidence>
<comment type="caution">
    <text evidence="3">The sequence shown here is derived from an EMBL/GenBank/DDBJ whole genome shotgun (WGS) entry which is preliminary data.</text>
</comment>
<dbReference type="STRING" id="35814.BBB42_15535"/>
<dbReference type="SUPFAM" id="SSF53850">
    <property type="entry name" value="Periplasmic binding protein-like II"/>
    <property type="match status" value="1"/>
</dbReference>
<dbReference type="PANTHER" id="PTHR42928:SF5">
    <property type="entry name" value="BLR1237 PROTEIN"/>
    <property type="match status" value="1"/>
</dbReference>
<evidence type="ECO:0000313" key="3">
    <source>
        <dbReference type="EMBL" id="KAK86972.1"/>
    </source>
</evidence>
<evidence type="ECO:0000256" key="1">
    <source>
        <dbReference type="ARBA" id="ARBA00006987"/>
    </source>
</evidence>
<keyword evidence="2" id="KW-0732">Signal</keyword>
<dbReference type="EMBL" id="JFZZ01000143">
    <property type="protein sequence ID" value="KAK86972.1"/>
    <property type="molecule type" value="Genomic_DNA"/>
</dbReference>